<evidence type="ECO:0000256" key="4">
    <source>
        <dbReference type="ARBA" id="ARBA00022448"/>
    </source>
</evidence>
<evidence type="ECO:0000256" key="7">
    <source>
        <dbReference type="ARBA" id="ARBA00023136"/>
    </source>
</evidence>
<evidence type="ECO:0000256" key="3">
    <source>
        <dbReference type="ARBA" id="ARBA00020983"/>
    </source>
</evidence>
<dbReference type="GO" id="GO:0000139">
    <property type="term" value="C:Golgi membrane"/>
    <property type="evidence" value="ECO:0007669"/>
    <property type="project" value="UniProtKB-SubCell"/>
</dbReference>
<feature type="non-terminal residue" evidence="9">
    <location>
        <position position="1"/>
    </location>
</feature>
<keyword evidence="6" id="KW-0333">Golgi apparatus</keyword>
<keyword evidence="4" id="KW-0813">Transport</keyword>
<evidence type="ECO:0000256" key="1">
    <source>
        <dbReference type="ARBA" id="ARBA00004395"/>
    </source>
</evidence>
<dbReference type="AlphaFoldDB" id="A0A836CL87"/>
<dbReference type="GO" id="GO:0015031">
    <property type="term" value="P:protein transport"/>
    <property type="evidence" value="ECO:0007669"/>
    <property type="project" value="UniProtKB-KW"/>
</dbReference>
<organism evidence="9 10">
    <name type="scientific">Tribonema minus</name>
    <dbReference type="NCBI Taxonomy" id="303371"/>
    <lineage>
        <taxon>Eukaryota</taxon>
        <taxon>Sar</taxon>
        <taxon>Stramenopiles</taxon>
        <taxon>Ochrophyta</taxon>
        <taxon>PX clade</taxon>
        <taxon>Xanthophyceae</taxon>
        <taxon>Tribonematales</taxon>
        <taxon>Tribonemataceae</taxon>
        <taxon>Tribonema</taxon>
    </lineage>
</organism>
<evidence type="ECO:0000313" key="9">
    <source>
        <dbReference type="EMBL" id="KAG5190690.1"/>
    </source>
</evidence>
<evidence type="ECO:0000256" key="8">
    <source>
        <dbReference type="ARBA" id="ARBA00031347"/>
    </source>
</evidence>
<keyword evidence="7" id="KW-0472">Membrane</keyword>
<dbReference type="Pfam" id="PF04124">
    <property type="entry name" value="Dor1"/>
    <property type="match status" value="1"/>
</dbReference>
<dbReference type="OrthoDB" id="191701at2759"/>
<protein>
    <recommendedName>
        <fullName evidence="3">Conserved oligomeric Golgi complex subunit 8</fullName>
    </recommendedName>
    <alternativeName>
        <fullName evidence="8">Component of oligomeric Golgi complex 8</fullName>
    </alternativeName>
</protein>
<dbReference type="EMBL" id="JAFCMP010000030">
    <property type="protein sequence ID" value="KAG5190690.1"/>
    <property type="molecule type" value="Genomic_DNA"/>
</dbReference>
<evidence type="ECO:0000256" key="5">
    <source>
        <dbReference type="ARBA" id="ARBA00022927"/>
    </source>
</evidence>
<dbReference type="GO" id="GO:0017119">
    <property type="term" value="C:Golgi transport complex"/>
    <property type="evidence" value="ECO:0007669"/>
    <property type="project" value="InterPro"/>
</dbReference>
<evidence type="ECO:0000313" key="10">
    <source>
        <dbReference type="Proteomes" id="UP000664859"/>
    </source>
</evidence>
<sequence length="539" mass="56598">MLSLASLGLARLQDEPLRLEDEARAVDEALHDLSLDQYRVFIVNQDCVRHMKLKGADMAQHIRALEEGLEGLAGGFTTFQKEAAELLAGHRRNKQTLAHHMQLVELLEIPQLMDTCVRNSGADSAFAEDALALAGFTQGLLARHMRTTDGSSEPQVPAVIALIAEEVAKSLRSLRSRMLASLRGNASLASCLQVVSCLRRLELLQLSSSATATPHQRRRRRSSVADADGRARGRGHLSPYSYLVDVIETCRTHWFEIATQFRAIFGADGDAALASWLARRVGAFAALLRAALPLVEDAASVRSLLEQCMSFAASMGRLGADFRGLLVPAFEAAVWNGVTAQWRSATRAFQEGLARLAKASAHSSAAARSNAGAAPPLPLCVQKAPLGTPRAGSGAANGERWGGRDTAAAAAAECDGDALLPPPPLSLLNYPLLAHFFNDVVAGLNHLRECAPLSLEAGLREHLALCVDAVCEALAAHRRALRSAGGSGGSSGAGGGSSGSSDDAVGVAAHAMAAHVVPHLAACFCHIFAGGGGAAHDAA</sequence>
<keyword evidence="10" id="KW-1185">Reference proteome</keyword>
<comment type="caution">
    <text evidence="9">The sequence shown here is derived from an EMBL/GenBank/DDBJ whole genome shotgun (WGS) entry which is preliminary data.</text>
</comment>
<accession>A0A836CL87</accession>
<dbReference type="SUPFAM" id="SSF74788">
    <property type="entry name" value="Cullin repeat-like"/>
    <property type="match status" value="1"/>
</dbReference>
<name>A0A836CL87_9STRA</name>
<comment type="similarity">
    <text evidence="2">Belongs to the COG8 family.</text>
</comment>
<dbReference type="Proteomes" id="UP000664859">
    <property type="component" value="Unassembled WGS sequence"/>
</dbReference>
<dbReference type="PANTHER" id="PTHR21311">
    <property type="entry name" value="CONSERVED OLIGOMERIC GOLGI COMPLEX COMPONENT 8"/>
    <property type="match status" value="1"/>
</dbReference>
<evidence type="ECO:0000256" key="6">
    <source>
        <dbReference type="ARBA" id="ARBA00023034"/>
    </source>
</evidence>
<comment type="subcellular location">
    <subcellularLocation>
        <location evidence="1">Golgi apparatus membrane</location>
        <topology evidence="1">Peripheral membrane protein</topology>
    </subcellularLocation>
</comment>
<gene>
    <name evidence="9" type="ORF">JKP88DRAFT_298147</name>
</gene>
<dbReference type="InterPro" id="IPR007255">
    <property type="entry name" value="COG8"/>
</dbReference>
<dbReference type="GO" id="GO:0006891">
    <property type="term" value="P:intra-Golgi vesicle-mediated transport"/>
    <property type="evidence" value="ECO:0007669"/>
    <property type="project" value="TreeGrafter"/>
</dbReference>
<dbReference type="PANTHER" id="PTHR21311:SF0">
    <property type="entry name" value="CONSERVED OLIGOMERIC GOLGI COMPLEX SUBUNIT 8"/>
    <property type="match status" value="1"/>
</dbReference>
<proteinExistence type="inferred from homology"/>
<reference evidence="9" key="1">
    <citation type="submission" date="2021-02" db="EMBL/GenBank/DDBJ databases">
        <title>First Annotated Genome of the Yellow-green Alga Tribonema minus.</title>
        <authorList>
            <person name="Mahan K.M."/>
        </authorList>
    </citation>
    <scope>NUCLEOTIDE SEQUENCE</scope>
    <source>
        <strain evidence="9">UTEX B ZZ1240</strain>
    </source>
</reference>
<evidence type="ECO:0000256" key="2">
    <source>
        <dbReference type="ARBA" id="ARBA00006419"/>
    </source>
</evidence>
<keyword evidence="5" id="KW-0653">Protein transport</keyword>
<dbReference type="InterPro" id="IPR016159">
    <property type="entry name" value="Cullin_repeat-like_dom_sf"/>
</dbReference>